<keyword evidence="5 6" id="KW-0472">Membrane</keyword>
<evidence type="ECO:0000313" key="7">
    <source>
        <dbReference type="EMBL" id="TQV73857.1"/>
    </source>
</evidence>
<dbReference type="AlphaFoldDB" id="A0A545T9H4"/>
<dbReference type="PANTHER" id="PTHR30086:SF21">
    <property type="entry name" value="TRANSPORT PROTEIN"/>
    <property type="match status" value="1"/>
</dbReference>
<keyword evidence="2" id="KW-1003">Cell membrane</keyword>
<dbReference type="RefSeq" id="WP_142942565.1">
    <property type="nucleotide sequence ID" value="NZ_VIKR01000003.1"/>
</dbReference>
<keyword evidence="8" id="KW-1185">Reference proteome</keyword>
<evidence type="ECO:0000313" key="8">
    <source>
        <dbReference type="Proteomes" id="UP000317839"/>
    </source>
</evidence>
<evidence type="ECO:0000256" key="2">
    <source>
        <dbReference type="ARBA" id="ARBA00022475"/>
    </source>
</evidence>
<proteinExistence type="predicted"/>
<sequence length="206" mass="23192">MLNEFILLFIAHVIAVASPGADFAVVVKNTLRSGKKSGLITAIGVGCGISIHLIYTLFGIALILSQSQSLFNAIKIVGALYLLWIAWQAFNSRAKKAQSHNESHFEMTGAQAFRQGFLTNVFNPKVTIFFLVLFTNIISPETPLWIQGVFGLWLAIYVMLWFMLVAWVFSRQKVLAWYESHGHYIDWGMGGFLVFIAAQLIFELWK</sequence>
<dbReference type="GO" id="GO:0005886">
    <property type="term" value="C:plasma membrane"/>
    <property type="evidence" value="ECO:0007669"/>
    <property type="project" value="UniProtKB-SubCell"/>
</dbReference>
<gene>
    <name evidence="7" type="ORF">FLL45_13390</name>
</gene>
<dbReference type="PIRSF" id="PIRSF006324">
    <property type="entry name" value="LeuE"/>
    <property type="match status" value="1"/>
</dbReference>
<evidence type="ECO:0000256" key="3">
    <source>
        <dbReference type="ARBA" id="ARBA00022692"/>
    </source>
</evidence>
<dbReference type="EMBL" id="VIKR01000003">
    <property type="protein sequence ID" value="TQV73857.1"/>
    <property type="molecule type" value="Genomic_DNA"/>
</dbReference>
<feature type="transmembrane region" description="Helical" evidence="6">
    <location>
        <begin position="144"/>
        <end position="169"/>
    </location>
</feature>
<dbReference type="Proteomes" id="UP000317839">
    <property type="component" value="Unassembled WGS sequence"/>
</dbReference>
<dbReference type="OrthoDB" id="9804822at2"/>
<keyword evidence="4 6" id="KW-1133">Transmembrane helix</keyword>
<protein>
    <submittedName>
        <fullName evidence="7">LysE family translocator</fullName>
    </submittedName>
</protein>
<keyword evidence="3 6" id="KW-0812">Transmembrane</keyword>
<feature type="transmembrane region" description="Helical" evidence="6">
    <location>
        <begin position="181"/>
        <end position="202"/>
    </location>
</feature>
<organism evidence="7 8">
    <name type="scientific">Aliikangiella marina</name>
    <dbReference type="NCBI Taxonomy" id="1712262"/>
    <lineage>
        <taxon>Bacteria</taxon>
        <taxon>Pseudomonadati</taxon>
        <taxon>Pseudomonadota</taxon>
        <taxon>Gammaproteobacteria</taxon>
        <taxon>Oceanospirillales</taxon>
        <taxon>Pleioneaceae</taxon>
        <taxon>Aliikangiella</taxon>
    </lineage>
</organism>
<evidence type="ECO:0000256" key="5">
    <source>
        <dbReference type="ARBA" id="ARBA00023136"/>
    </source>
</evidence>
<reference evidence="7 8" key="1">
    <citation type="submission" date="2019-06" db="EMBL/GenBank/DDBJ databases">
        <title>Draft genome of Aliikangiella marina GYP-15.</title>
        <authorList>
            <person name="Wang G."/>
        </authorList>
    </citation>
    <scope>NUCLEOTIDE SEQUENCE [LARGE SCALE GENOMIC DNA]</scope>
    <source>
        <strain evidence="7 8">GYP-15</strain>
    </source>
</reference>
<dbReference type="Pfam" id="PF01810">
    <property type="entry name" value="LysE"/>
    <property type="match status" value="1"/>
</dbReference>
<feature type="transmembrane region" description="Helical" evidence="6">
    <location>
        <begin position="6"/>
        <end position="27"/>
    </location>
</feature>
<dbReference type="InterPro" id="IPR001123">
    <property type="entry name" value="LeuE-type"/>
</dbReference>
<accession>A0A545T9H4</accession>
<feature type="transmembrane region" description="Helical" evidence="6">
    <location>
        <begin position="70"/>
        <end position="90"/>
    </location>
</feature>
<evidence type="ECO:0000256" key="6">
    <source>
        <dbReference type="SAM" id="Phobius"/>
    </source>
</evidence>
<feature type="transmembrane region" description="Helical" evidence="6">
    <location>
        <begin position="39"/>
        <end position="64"/>
    </location>
</feature>
<feature type="transmembrane region" description="Helical" evidence="6">
    <location>
        <begin position="117"/>
        <end position="138"/>
    </location>
</feature>
<comment type="caution">
    <text evidence="7">The sequence shown here is derived from an EMBL/GenBank/DDBJ whole genome shotgun (WGS) entry which is preliminary data.</text>
</comment>
<name>A0A545T9H4_9GAMM</name>
<dbReference type="GO" id="GO:0015171">
    <property type="term" value="F:amino acid transmembrane transporter activity"/>
    <property type="evidence" value="ECO:0007669"/>
    <property type="project" value="TreeGrafter"/>
</dbReference>
<evidence type="ECO:0000256" key="1">
    <source>
        <dbReference type="ARBA" id="ARBA00004651"/>
    </source>
</evidence>
<comment type="subcellular location">
    <subcellularLocation>
        <location evidence="1">Cell membrane</location>
        <topology evidence="1">Multi-pass membrane protein</topology>
    </subcellularLocation>
</comment>
<evidence type="ECO:0000256" key="4">
    <source>
        <dbReference type="ARBA" id="ARBA00022989"/>
    </source>
</evidence>
<dbReference type="PANTHER" id="PTHR30086">
    <property type="entry name" value="ARGININE EXPORTER PROTEIN ARGO"/>
    <property type="match status" value="1"/>
</dbReference>